<dbReference type="RefSeq" id="XP_037152569.1">
    <property type="nucleotide sequence ID" value="XM_037291134.1"/>
</dbReference>
<dbReference type="Pfam" id="PF23518">
    <property type="entry name" value="WW_2"/>
    <property type="match status" value="1"/>
</dbReference>
<keyword evidence="3" id="KW-0862">Zinc</keyword>
<evidence type="ECO:0000259" key="8">
    <source>
        <dbReference type="PROSITE" id="PS50157"/>
    </source>
</evidence>
<reference evidence="9 10" key="1">
    <citation type="journal article" date="2020" name="Genomics">
        <title>Complete, high-quality genomes from long-read metagenomic sequencing of two wolf lichen thalli reveals enigmatic genome architecture.</title>
        <authorList>
            <person name="McKenzie S.K."/>
            <person name="Walston R.F."/>
            <person name="Allen J.L."/>
        </authorList>
    </citation>
    <scope>NUCLEOTIDE SEQUENCE [LARGE SCALE GENOMIC DNA]</scope>
    <source>
        <strain evidence="9">WasteWater1</strain>
    </source>
</reference>
<dbReference type="InterPro" id="IPR036236">
    <property type="entry name" value="Znf_C2H2_sf"/>
</dbReference>
<dbReference type="GO" id="GO:0000981">
    <property type="term" value="F:DNA-binding transcription factor activity, RNA polymerase II-specific"/>
    <property type="evidence" value="ECO:0007669"/>
    <property type="project" value="InterPro"/>
</dbReference>
<feature type="region of interest" description="Disordered" evidence="6">
    <location>
        <begin position="631"/>
        <end position="662"/>
    </location>
</feature>
<protein>
    <recommendedName>
        <fullName evidence="11">Zn(2)-C6 fungal-type domain-containing protein</fullName>
    </recommendedName>
</protein>
<feature type="compositionally biased region" description="Polar residues" evidence="6">
    <location>
        <begin position="259"/>
        <end position="280"/>
    </location>
</feature>
<evidence type="ECO:0000256" key="1">
    <source>
        <dbReference type="ARBA" id="ARBA00022723"/>
    </source>
</evidence>
<dbReference type="SUPFAM" id="SSF57667">
    <property type="entry name" value="beta-beta-alpha zinc fingers"/>
    <property type="match status" value="1"/>
</dbReference>
<comment type="caution">
    <text evidence="9">The sequence shown here is derived from an EMBL/GenBank/DDBJ whole genome shotgun (WGS) entry which is preliminary data.</text>
</comment>
<feature type="domain" description="C2H2-type" evidence="8">
    <location>
        <begin position="1367"/>
        <end position="1388"/>
    </location>
</feature>
<dbReference type="Gene3D" id="3.30.160.60">
    <property type="entry name" value="Classic Zinc Finger"/>
    <property type="match status" value="1"/>
</dbReference>
<dbReference type="PANTHER" id="PTHR39461:SF1">
    <property type="entry name" value="LEA DOMAIN PROTEIN (AFU_ORTHOLOGUE AFUA_8G04920)"/>
    <property type="match status" value="1"/>
</dbReference>
<gene>
    <name evidence="9" type="ORF">HO133_000194</name>
</gene>
<evidence type="ECO:0008006" key="11">
    <source>
        <dbReference type="Google" id="ProtNLM"/>
    </source>
</evidence>
<proteinExistence type="predicted"/>
<accession>A0A8H6CH00</accession>
<name>A0A8H6CH00_9LECA</name>
<evidence type="ECO:0000256" key="4">
    <source>
        <dbReference type="ARBA" id="ARBA00023242"/>
    </source>
</evidence>
<dbReference type="PANTHER" id="PTHR39461">
    <property type="entry name" value="LEA DOMAIN PROTEIN (AFU_ORTHOLOGUE AFUA_8G04920)"/>
    <property type="match status" value="1"/>
</dbReference>
<keyword evidence="1" id="KW-0479">Metal-binding</keyword>
<feature type="region of interest" description="Disordered" evidence="6">
    <location>
        <begin position="257"/>
        <end position="280"/>
    </location>
</feature>
<dbReference type="SUPFAM" id="SSF57701">
    <property type="entry name" value="Zn2/Cys6 DNA-binding domain"/>
    <property type="match status" value="1"/>
</dbReference>
<dbReference type="PROSITE" id="PS00028">
    <property type="entry name" value="ZINC_FINGER_C2H2_1"/>
    <property type="match status" value="1"/>
</dbReference>
<evidence type="ECO:0000313" key="10">
    <source>
        <dbReference type="Proteomes" id="UP000593566"/>
    </source>
</evidence>
<dbReference type="CDD" id="cd00067">
    <property type="entry name" value="GAL4"/>
    <property type="match status" value="1"/>
</dbReference>
<dbReference type="SMART" id="SM00355">
    <property type="entry name" value="ZnF_C2H2"/>
    <property type="match status" value="2"/>
</dbReference>
<evidence type="ECO:0000259" key="7">
    <source>
        <dbReference type="PROSITE" id="PS50048"/>
    </source>
</evidence>
<evidence type="ECO:0000256" key="5">
    <source>
        <dbReference type="PROSITE-ProRule" id="PRU00042"/>
    </source>
</evidence>
<keyword evidence="4" id="KW-0539">Nucleus</keyword>
<feature type="domain" description="C2H2-type" evidence="8">
    <location>
        <begin position="1389"/>
        <end position="1416"/>
    </location>
</feature>
<organism evidence="9 10">
    <name type="scientific">Letharia lupina</name>
    <dbReference type="NCBI Taxonomy" id="560253"/>
    <lineage>
        <taxon>Eukaryota</taxon>
        <taxon>Fungi</taxon>
        <taxon>Dikarya</taxon>
        <taxon>Ascomycota</taxon>
        <taxon>Pezizomycotina</taxon>
        <taxon>Lecanoromycetes</taxon>
        <taxon>OSLEUM clade</taxon>
        <taxon>Lecanoromycetidae</taxon>
        <taxon>Lecanorales</taxon>
        <taxon>Lecanorineae</taxon>
        <taxon>Parmeliaceae</taxon>
        <taxon>Letharia</taxon>
    </lineage>
</organism>
<feature type="compositionally biased region" description="Basic and acidic residues" evidence="6">
    <location>
        <begin position="1412"/>
        <end position="1424"/>
    </location>
</feature>
<feature type="compositionally biased region" description="Polar residues" evidence="6">
    <location>
        <begin position="631"/>
        <end position="641"/>
    </location>
</feature>
<dbReference type="GeneID" id="59328613"/>
<evidence type="ECO:0000256" key="6">
    <source>
        <dbReference type="SAM" id="MobiDB-lite"/>
    </source>
</evidence>
<feature type="region of interest" description="Disordered" evidence="6">
    <location>
        <begin position="1412"/>
        <end position="1456"/>
    </location>
</feature>
<feature type="compositionally biased region" description="Basic and acidic residues" evidence="6">
    <location>
        <begin position="1584"/>
        <end position="1598"/>
    </location>
</feature>
<dbReference type="Pfam" id="PF12396">
    <property type="entry name" value="DUF3659"/>
    <property type="match status" value="2"/>
</dbReference>
<dbReference type="Pfam" id="PF00172">
    <property type="entry name" value="Zn_clus"/>
    <property type="match status" value="1"/>
</dbReference>
<dbReference type="InterPro" id="IPR001138">
    <property type="entry name" value="Zn2Cys6_DnaBD"/>
</dbReference>
<dbReference type="InterPro" id="IPR022124">
    <property type="entry name" value="DUF3659"/>
</dbReference>
<evidence type="ECO:0000256" key="2">
    <source>
        <dbReference type="ARBA" id="ARBA00022771"/>
    </source>
</evidence>
<feature type="region of interest" description="Disordered" evidence="6">
    <location>
        <begin position="1572"/>
        <end position="1602"/>
    </location>
</feature>
<feature type="domain" description="Zn(2)-C6 fungal-type" evidence="7">
    <location>
        <begin position="1237"/>
        <end position="1267"/>
    </location>
</feature>
<keyword evidence="2 5" id="KW-0863">Zinc-finger</keyword>
<dbReference type="InterPro" id="IPR036864">
    <property type="entry name" value="Zn2-C6_fun-type_DNA-bd_sf"/>
</dbReference>
<dbReference type="EMBL" id="JACCJB010000010">
    <property type="protein sequence ID" value="KAF6223352.1"/>
    <property type="molecule type" value="Genomic_DNA"/>
</dbReference>
<keyword evidence="10" id="KW-1185">Reference proteome</keyword>
<feature type="compositionally biased region" description="Basic and acidic residues" evidence="6">
    <location>
        <begin position="1434"/>
        <end position="1453"/>
    </location>
</feature>
<dbReference type="GO" id="GO:0008270">
    <property type="term" value="F:zinc ion binding"/>
    <property type="evidence" value="ECO:0007669"/>
    <property type="project" value="UniProtKB-KW"/>
</dbReference>
<dbReference type="InterPro" id="IPR057827">
    <property type="entry name" value="WW_fungi"/>
</dbReference>
<dbReference type="PROSITE" id="PS00463">
    <property type="entry name" value="ZN2_CY6_FUNGAL_1"/>
    <property type="match status" value="1"/>
</dbReference>
<dbReference type="Proteomes" id="UP000593566">
    <property type="component" value="Unassembled WGS sequence"/>
</dbReference>
<dbReference type="InterPro" id="IPR013087">
    <property type="entry name" value="Znf_C2H2_type"/>
</dbReference>
<dbReference type="SMART" id="SM00066">
    <property type="entry name" value="GAL4"/>
    <property type="match status" value="1"/>
</dbReference>
<evidence type="ECO:0000256" key="3">
    <source>
        <dbReference type="ARBA" id="ARBA00022833"/>
    </source>
</evidence>
<dbReference type="PROSITE" id="PS50048">
    <property type="entry name" value="ZN2_CY6_FUNGAL_2"/>
    <property type="match status" value="1"/>
</dbReference>
<dbReference type="PROSITE" id="PS50157">
    <property type="entry name" value="ZINC_FINGER_C2H2_2"/>
    <property type="match status" value="2"/>
</dbReference>
<dbReference type="FunFam" id="3.30.160.60:FF:002343">
    <property type="entry name" value="Zinc finger protein 33A"/>
    <property type="match status" value="1"/>
</dbReference>
<feature type="compositionally biased region" description="Basic and acidic residues" evidence="6">
    <location>
        <begin position="549"/>
        <end position="563"/>
    </location>
</feature>
<feature type="region of interest" description="Disordered" evidence="6">
    <location>
        <begin position="549"/>
        <end position="577"/>
    </location>
</feature>
<dbReference type="Gene3D" id="4.10.240.10">
    <property type="entry name" value="Zn(2)-C6 fungal-type DNA-binding domain"/>
    <property type="match status" value="1"/>
</dbReference>
<sequence>MAELGIIASVVQIADVGLRLSIKLYTFGEIVASADRSVISISKDVSLTSGVLKELGRILDKDKETGTFSENAVQTADGVVKECLEVFQEMENILVKKLPSLGRGRREGKGGERAKRATIMLERLKWGYLQPKLQLLRSNLDRLKSTLLLMLNVITYARQVSGKTESPSLIAEQRSLIEDLAHSNREYIRKFEGLKLGVGGPAVEQVDDASSIGAFEREPSTTTGSQPGASTRTFERMKLSIGGIPLQDRKNPWGLGSRGPTTAINSSPKAPSNVTRSLATPPNANIENVFINTNVQTKKAMPPVGERGIPTTEASMGLDQEVLFKQLEHYSMLIRNLLKEVDEAQYKVTYKSRLRVKGGIAGLHEGERQELEKIWGCTALQSAEERLDSLTEGLEELPRMNRFVARDPVKMFSPSKLRLKRTPLSMAANRGPDSGEQEEASFWLPQATPDGRLVYLNSITGTSTMENPSKMSISVNEAAAKRSRIIGMSENNRNPIDRLAGVYTRNDSVPESEYHLSDKKYIKLSDSVPRASRDNPRIEESCAPIADTDIKPAGEQTRKKADHASTSSDMKTRTLGRKNVKGLALSAAPKAVPAPSATGTARDEVGVEHYPNLWEASIVGAAAGAGAFTSHHLSGQSSENGPVQFRDSKPTVAEYSDRDPNTDKWLEQEHEREDRCHESESLKLKLYSFADYQNMKNYTDDGRDAPYLDKVTATQDPQAVAPFNLRMGDDMPQSKPSSLLDHLCGTKDAGVTPDGTVLIEQFRGLKRNLEQEHQETVYGNRTSETEVTARASQNTVPLPEDNAALDAKFPRAIASYFRDHEGSKMPQAIAQRFTLVGSQEYQDASPGDIGIPGLSARSDCSQNDALESLAGARNSRPSRSVFDGMGERQMDRALRIMIPDPDGVLKPTTLPPLRRPDQGPVLECPFTFLKCFRQFTVLNEREWIQHSLEHFRTNEKRPRKVDPPKINSCCFCFQRFQAPIGVVSWRDRMDHVKNHHHYLGHRLAAARYDFALIEYFWQNGLLSLADYRELKPNSVNKHGNNIGHAEQADTSILKGLQTNKQGIVIGPEGVPIARLVEGKANELVGKICDEDGQLWNDLGKVIGRCELIPENEREAKAEGSFAGLEGCVVVKDGMIEDENKRRVGVVVEGDATRLIGRAVDEDGDIIGKYGDVKGHAELYEEPQEEMAELSSMGGDLVESAVDEAIEPVTRFKIDEEVINSHVTGSGYRPPMRRAVAACTACREQRVKCNRAEPMCVHCEQYGVKCIYNNNTNLSQGAGPDLSSNVRPGADRPTFQRDDSFSDSAAEAKMEADRKFFNEPKSAISSRHYLLSFSDDVPNSDRILERADPLRPPASDAEKRIQKQADTFQCTLCPKKFTRHLRTHTGERPFLCTVCGESFARLFDLKRHAALHSGEESHSDERDPGSDVDSQTSMKRGEESSTHTRPQEKDRKFIWPELGDDSPDIIIPVGTSYDAAAPSSIDNAYLTEGDEEQKNRFMETTDEYKELMDENVLGQDFHQQARMQQHRSALDASALMEEPSGPTSPRYTWSFSAPTEFKFPETQDTAAARTRIQDPGIDLDSVDSVLERGSSERWQRGSEQDDPGVADMELVDRLVFLWTTVKHL</sequence>
<evidence type="ECO:0000313" key="9">
    <source>
        <dbReference type="EMBL" id="KAF6223352.1"/>
    </source>
</evidence>